<accession>A0A1M7LIJ4</accession>
<dbReference type="Proteomes" id="UP000184513">
    <property type="component" value="Unassembled WGS sequence"/>
</dbReference>
<organism evidence="1 2">
    <name type="scientific">Cyclobacterium lianum</name>
    <dbReference type="NCBI Taxonomy" id="388280"/>
    <lineage>
        <taxon>Bacteria</taxon>
        <taxon>Pseudomonadati</taxon>
        <taxon>Bacteroidota</taxon>
        <taxon>Cytophagia</taxon>
        <taxon>Cytophagales</taxon>
        <taxon>Cyclobacteriaceae</taxon>
        <taxon>Cyclobacterium</taxon>
    </lineage>
</organism>
<dbReference type="EMBL" id="FRCY01000003">
    <property type="protein sequence ID" value="SHM77908.1"/>
    <property type="molecule type" value="Genomic_DNA"/>
</dbReference>
<dbReference type="SUPFAM" id="SSF81853">
    <property type="entry name" value="Family 10 polysaccharide lyase"/>
    <property type="match status" value="1"/>
</dbReference>
<name>A0A1M7LIJ4_9BACT</name>
<dbReference type="AlphaFoldDB" id="A0A1M7LIJ4"/>
<protein>
    <submittedName>
        <fullName evidence="1">Uncharacterized protein</fullName>
    </submittedName>
</protein>
<evidence type="ECO:0000313" key="2">
    <source>
        <dbReference type="Proteomes" id="UP000184513"/>
    </source>
</evidence>
<dbReference type="STRING" id="388280.SAMN04488057_103297"/>
<gene>
    <name evidence="1" type="ORF">SAMN04488057_103297</name>
</gene>
<evidence type="ECO:0000313" key="1">
    <source>
        <dbReference type="EMBL" id="SHM77908.1"/>
    </source>
</evidence>
<sequence>MEKLIEMKIFITSQLALLILSFWIHCLPVGAQNNSLPELPFHLTAAPWHESELEKTAFLDAIASTCRVVARHQDSSGAIIDPYLDREHQYATPYFAFAVGVLLEAGKGEGLQEAGILAMEHSTADFAAGSKSIPDEHGEFFISPLSHALELYRPHISPETYESWERRMQTPLERVMQNFDGRINNWRTYAMKGEWSRAKLGLVDRDQAVEFIETAWHELSQRVRIVNDKWNLYQDWSSDPQSLAVEAVGRGNLIGLVMEGYDGPSAGEMKAAIRRGTQTSLLLQAPDGQAPANGRTDNHIFNDVLYQLAFESLAEDALARGDSLLAGQYRRAANLAFRSILRWQREDKPWEGSFFITKNHFEPGLRVGYQPASQWGNYTGATIQHLAEAWMSRQSTISEQPAPTEIGGYALETDGKFGAFFANAGGLQVVANLRGASIPKYNLSWTPLGVIRFSKAGWDARLGPSDGEHDLKAGTQYVMRTGSGDTLDTYRRLSGVTFGPEWVERDHWVRIADLAANYQAVPEIHFVHPLLVKFTLHYSYVTGRGGPYFKQHFTITPDLVVSRLSSPQSLPYGLTVPLLENDGRPLQTGMNETMVYTGFPLEGDRQYFISLNKDIRIDSNAEAIRSTYGWLKPLRFESKEPSVDLMVYPKSPENPEADELLSSFSWTEDGFSTLLATVKEKTYIGQTSAGGEGKELDLNGDGTADVSFDAVCQFVLQLESQRIIRAEADRQVTMTYQGKDYTLMASRPLRLPVATE</sequence>
<keyword evidence="2" id="KW-1185">Reference proteome</keyword>
<reference evidence="1 2" key="1">
    <citation type="submission" date="2016-11" db="EMBL/GenBank/DDBJ databases">
        <authorList>
            <person name="Jaros S."/>
            <person name="Januszkiewicz K."/>
            <person name="Wedrychowicz H."/>
        </authorList>
    </citation>
    <scope>NUCLEOTIDE SEQUENCE [LARGE SCALE GENOMIC DNA]</scope>
    <source>
        <strain evidence="1 2">CGMCC 1.6102</strain>
    </source>
</reference>
<proteinExistence type="predicted"/>